<evidence type="ECO:0000313" key="1">
    <source>
        <dbReference type="EMBL" id="MFD2867578.1"/>
    </source>
</evidence>
<sequence>MKLKFYGGTDALNAIAFNVTADRTYIVTLKKEMSYQGFTVRANAYTFEICYIDLGGNKITVGPGHDVALAVKLCLQEFIRYRTLHHTKTHEEIEARITEVARANLNDFLDSQSKTVISDKKIAQEDAEIAKSLDCTEVLEVAEDIARQHAIDAALDARDKELFMALVGAK</sequence>
<gene>
    <name evidence="1" type="ORF">ACFSY7_03540</name>
</gene>
<keyword evidence="2" id="KW-1185">Reference proteome</keyword>
<protein>
    <submittedName>
        <fullName evidence="1">IDEAL domain-containing protein</fullName>
    </submittedName>
</protein>
<comment type="caution">
    <text evidence="1">The sequence shown here is derived from an EMBL/GenBank/DDBJ whole genome shotgun (WGS) entry which is preliminary data.</text>
</comment>
<name>A0ABW5XX40_9BACL</name>
<dbReference type="Proteomes" id="UP001597568">
    <property type="component" value="Unassembled WGS sequence"/>
</dbReference>
<reference evidence="2" key="1">
    <citation type="journal article" date="2019" name="Int. J. Syst. Evol. Microbiol.">
        <title>The Global Catalogue of Microorganisms (GCM) 10K type strain sequencing project: providing services to taxonomists for standard genome sequencing and annotation.</title>
        <authorList>
            <consortium name="The Broad Institute Genomics Platform"/>
            <consortium name="The Broad Institute Genome Sequencing Center for Infectious Disease"/>
            <person name="Wu L."/>
            <person name="Ma J."/>
        </authorList>
    </citation>
    <scope>NUCLEOTIDE SEQUENCE [LARGE SCALE GENOMIC DNA]</scope>
    <source>
        <strain evidence="2">KCTC 33522</strain>
    </source>
</reference>
<proteinExistence type="predicted"/>
<accession>A0ABW5XX40</accession>
<dbReference type="RefSeq" id="WP_380146865.1">
    <property type="nucleotide sequence ID" value="NZ_JBHUOR010000019.1"/>
</dbReference>
<evidence type="ECO:0000313" key="2">
    <source>
        <dbReference type="Proteomes" id="UP001597568"/>
    </source>
</evidence>
<organism evidence="1 2">
    <name type="scientific">Kurthia populi</name>
    <dbReference type="NCBI Taxonomy" id="1562132"/>
    <lineage>
        <taxon>Bacteria</taxon>
        <taxon>Bacillati</taxon>
        <taxon>Bacillota</taxon>
        <taxon>Bacilli</taxon>
        <taxon>Bacillales</taxon>
        <taxon>Caryophanaceae</taxon>
        <taxon>Kurthia</taxon>
    </lineage>
</organism>
<dbReference type="EMBL" id="JBHUOR010000019">
    <property type="protein sequence ID" value="MFD2867578.1"/>
    <property type="molecule type" value="Genomic_DNA"/>
</dbReference>